<dbReference type="GO" id="GO:0046872">
    <property type="term" value="F:metal ion binding"/>
    <property type="evidence" value="ECO:0007669"/>
    <property type="project" value="UniProtKB-KW"/>
</dbReference>
<dbReference type="InterPro" id="IPR036420">
    <property type="entry name" value="BRCT_dom_sf"/>
</dbReference>
<evidence type="ECO:0000256" key="5">
    <source>
        <dbReference type="ARBA" id="ARBA00022723"/>
    </source>
</evidence>
<dbReference type="InterPro" id="IPR013839">
    <property type="entry name" value="DNAligase_adenylation"/>
</dbReference>
<dbReference type="PROSITE" id="PS50172">
    <property type="entry name" value="BRCT"/>
    <property type="match status" value="1"/>
</dbReference>
<dbReference type="Gene3D" id="6.20.10.30">
    <property type="match status" value="1"/>
</dbReference>
<gene>
    <name evidence="13 17" type="primary">ligA</name>
    <name evidence="17" type="ORF">GCM10007377_02620</name>
</gene>
<dbReference type="Gene3D" id="2.40.50.140">
    <property type="entry name" value="Nucleic acid-binding proteins"/>
    <property type="match status" value="1"/>
</dbReference>
<feature type="binding site" evidence="13">
    <location>
        <position position="171"/>
    </location>
    <ligand>
        <name>NAD(+)</name>
        <dbReference type="ChEBI" id="CHEBI:57540"/>
    </ligand>
</feature>
<dbReference type="NCBIfam" id="TIGR00575">
    <property type="entry name" value="dnlj"/>
    <property type="match status" value="1"/>
</dbReference>
<dbReference type="InterPro" id="IPR010994">
    <property type="entry name" value="RuvA_2-like"/>
</dbReference>
<dbReference type="GO" id="GO:0006260">
    <property type="term" value="P:DNA replication"/>
    <property type="evidence" value="ECO:0007669"/>
    <property type="project" value="UniProtKB-KW"/>
</dbReference>
<name>A0A8J3EV68_9BIFI</name>
<dbReference type="Proteomes" id="UP000619536">
    <property type="component" value="Unassembled WGS sequence"/>
</dbReference>
<evidence type="ECO:0000256" key="3">
    <source>
        <dbReference type="ARBA" id="ARBA00022598"/>
    </source>
</evidence>
<dbReference type="EC" id="6.5.1.2" evidence="1 13"/>
<keyword evidence="10 13" id="KW-0234">DNA repair</keyword>
<evidence type="ECO:0000256" key="9">
    <source>
        <dbReference type="ARBA" id="ARBA00023027"/>
    </source>
</evidence>
<comment type="function">
    <text evidence="13">DNA ligase that catalyzes the formation of phosphodiester linkages between 5'-phosphoryl and 3'-hydroxyl groups in double-stranded DNA using NAD as a coenzyme and as the energy source for the reaction. It is essential for DNA replication and repair of damaged DNA.</text>
</comment>
<proteinExistence type="inferred from homology"/>
<evidence type="ECO:0000256" key="4">
    <source>
        <dbReference type="ARBA" id="ARBA00022705"/>
    </source>
</evidence>
<dbReference type="InterPro" id="IPR001679">
    <property type="entry name" value="DNA_ligase"/>
</dbReference>
<evidence type="ECO:0000256" key="8">
    <source>
        <dbReference type="ARBA" id="ARBA00022842"/>
    </source>
</evidence>
<keyword evidence="4 13" id="KW-0235">DNA replication</keyword>
<evidence type="ECO:0000256" key="12">
    <source>
        <dbReference type="ARBA" id="ARBA00060881"/>
    </source>
</evidence>
<dbReference type="InterPro" id="IPR001357">
    <property type="entry name" value="BRCT_dom"/>
</dbReference>
<feature type="binding site" evidence="13">
    <location>
        <position position="504"/>
    </location>
    <ligand>
        <name>Zn(2+)</name>
        <dbReference type="ChEBI" id="CHEBI:29105"/>
    </ligand>
</feature>
<dbReference type="Gene3D" id="3.30.470.30">
    <property type="entry name" value="DNA ligase/mRNA capping enzyme"/>
    <property type="match status" value="1"/>
</dbReference>
<dbReference type="FunFam" id="2.40.50.140:FF:000012">
    <property type="entry name" value="DNA ligase"/>
    <property type="match status" value="1"/>
</dbReference>
<dbReference type="SUPFAM" id="SSF56091">
    <property type="entry name" value="DNA ligase/mRNA capping enzyme, catalytic domain"/>
    <property type="match status" value="1"/>
</dbReference>
<dbReference type="EMBL" id="BMDH01000001">
    <property type="protein sequence ID" value="GGI12770.1"/>
    <property type="molecule type" value="Genomic_DNA"/>
</dbReference>
<feature type="binding site" evidence="13">
    <location>
        <position position="358"/>
    </location>
    <ligand>
        <name>NAD(+)</name>
        <dbReference type="ChEBI" id="CHEBI:57540"/>
    </ligand>
</feature>
<dbReference type="GO" id="GO:0006281">
    <property type="term" value="P:DNA repair"/>
    <property type="evidence" value="ECO:0007669"/>
    <property type="project" value="UniProtKB-KW"/>
</dbReference>
<dbReference type="SUPFAM" id="SSF50249">
    <property type="entry name" value="Nucleic acid-binding proteins"/>
    <property type="match status" value="1"/>
</dbReference>
<evidence type="ECO:0000256" key="14">
    <source>
        <dbReference type="RuleBase" id="RU000618"/>
    </source>
</evidence>
<comment type="caution">
    <text evidence="17">The sequence shown here is derived from an EMBL/GenBank/DDBJ whole genome shotgun (WGS) entry which is preliminary data.</text>
</comment>
<dbReference type="Gene3D" id="1.10.287.610">
    <property type="entry name" value="Helix hairpin bin"/>
    <property type="match status" value="1"/>
</dbReference>
<evidence type="ECO:0000313" key="18">
    <source>
        <dbReference type="Proteomes" id="UP000619536"/>
    </source>
</evidence>
<evidence type="ECO:0000256" key="2">
    <source>
        <dbReference type="ARBA" id="ARBA00013308"/>
    </source>
</evidence>
<dbReference type="Pfam" id="PF00533">
    <property type="entry name" value="BRCT"/>
    <property type="match status" value="1"/>
</dbReference>
<feature type="binding site" evidence="13">
    <location>
        <position position="194"/>
    </location>
    <ligand>
        <name>NAD(+)</name>
        <dbReference type="ChEBI" id="CHEBI:57540"/>
    </ligand>
</feature>
<protein>
    <recommendedName>
        <fullName evidence="2 13">DNA ligase</fullName>
        <ecNumber evidence="1 13">6.5.1.2</ecNumber>
    </recommendedName>
    <alternativeName>
        <fullName evidence="13">Polydeoxyribonucleotide synthase [NAD(+)]</fullName>
    </alternativeName>
</protein>
<keyword evidence="13" id="KW-0464">Manganese</keyword>
<comment type="cofactor">
    <cofactor evidence="13">
        <name>Mg(2+)</name>
        <dbReference type="ChEBI" id="CHEBI:18420"/>
    </cofactor>
    <cofactor evidence="13">
        <name>Mn(2+)</name>
        <dbReference type="ChEBI" id="CHEBI:29035"/>
    </cofactor>
</comment>
<dbReference type="GO" id="GO:0003911">
    <property type="term" value="F:DNA ligase (NAD+) activity"/>
    <property type="evidence" value="ECO:0007669"/>
    <property type="project" value="UniProtKB-UniRule"/>
</dbReference>
<dbReference type="SMART" id="SM00292">
    <property type="entry name" value="BRCT"/>
    <property type="match status" value="1"/>
</dbReference>
<evidence type="ECO:0000256" key="7">
    <source>
        <dbReference type="ARBA" id="ARBA00022833"/>
    </source>
</evidence>
<dbReference type="CDD" id="cd17748">
    <property type="entry name" value="BRCT_DNA_ligase_like"/>
    <property type="match status" value="1"/>
</dbReference>
<dbReference type="Gene3D" id="1.10.150.20">
    <property type="entry name" value="5' to 3' exonuclease, C-terminal subdomain"/>
    <property type="match status" value="2"/>
</dbReference>
<feature type="binding site" evidence="13">
    <location>
        <position position="482"/>
    </location>
    <ligand>
        <name>Zn(2+)</name>
        <dbReference type="ChEBI" id="CHEBI:29105"/>
    </ligand>
</feature>
<feature type="binding site" evidence="13">
    <location>
        <begin position="137"/>
        <end position="138"/>
    </location>
    <ligand>
        <name>NAD(+)</name>
        <dbReference type="ChEBI" id="CHEBI:57540"/>
    </ligand>
</feature>
<dbReference type="Pfam" id="PF03120">
    <property type="entry name" value="OB_DNA_ligase"/>
    <property type="match status" value="1"/>
</dbReference>
<dbReference type="PROSITE" id="PS01055">
    <property type="entry name" value="DNA_LIGASE_N1"/>
    <property type="match status" value="1"/>
</dbReference>
<feature type="binding site" evidence="13">
    <location>
        <position position="233"/>
    </location>
    <ligand>
        <name>NAD(+)</name>
        <dbReference type="ChEBI" id="CHEBI:57540"/>
    </ligand>
</feature>
<feature type="binding site" evidence="13">
    <location>
        <position position="479"/>
    </location>
    <ligand>
        <name>Zn(2+)</name>
        <dbReference type="ChEBI" id="CHEBI:29105"/>
    </ligand>
</feature>
<dbReference type="PROSITE" id="PS01056">
    <property type="entry name" value="DNA_LIGASE_N2"/>
    <property type="match status" value="1"/>
</dbReference>
<keyword evidence="7 13" id="KW-0862">Zinc</keyword>
<sequence>MSALTPSHHEQPALFGDTPTAPTHAPRMGSLAWIEHLQRDDSSALELDTLDVHTLSDREAARLWNTLAAWVEDDQVAYYIHDAPVSSDAAYDARLRCLQRLEQAFSQLGGPSSPTARVGGSFAQDFAAVQHPSRMMSLDDVFSIEELRDWYDGVLRDLQWPENKPLPMTCEVKIDGLAMNLIYQHGQLIQALTRGDGVTGEDITLNARTVHNVIAQLEGPQEDIPDLVEIRGEVFMRFDDFRALNTRQEEHGLPIFANPRNAAAGSLRQKDPKITASRSLTFYAHGLGLLQWGDDHPAGTHDEVHDQSQAYALYNQWGITTSAHNRVVHSFDEILDMIDYYGQHRNDIEHALDGIVVKVDDLALQRRLGATSRAPRWAIAYKYPPEEVNTKLLDITVQVGRTGRVTPVAILQPVVVAGSTVARTTLHNAFEVERKGVLIGDTVVVRKAGDVIPELVGPVVQLRQGHEDQLRAFVMPTHCPSCGALLAPDKEGDKDIRCPNTESCPAQLAQRIINLASRKAFDIEHLGDQSAVALTNPEENRPETVQTYAPNIHEIAVKQGQEVDPYVPEEGLQLPERQQPVLTSEADVFNLSVDQLQSVMVWREAPIVQLHTVTRADGSSRTVRKRLGGSGLWYQVPAFWTQETAQKPARPQANTIAMLEEIDKAKHVEFYRVLVALSIRHLGVPTARLLVAHFPSIDALAHASVESLQQIEGVGPEIAQAIVSWFTAARNSDDWRGKTLQAWREAGVTMQEEQSQTLPQVLAGMTVVVTGSLVGYSRDSAKEAIMLRGGKAAGSVSKKTTVVVIGENAGSKAAKAEELGIPTTDEAGFERLLATGSWQ</sequence>
<feature type="region of interest" description="Disordered" evidence="15">
    <location>
        <begin position="1"/>
        <end position="22"/>
    </location>
</feature>
<dbReference type="InterPro" id="IPR033136">
    <property type="entry name" value="DNA_ligase_CS"/>
</dbReference>
<keyword evidence="18" id="KW-1185">Reference proteome</keyword>
<dbReference type="InterPro" id="IPR018239">
    <property type="entry name" value="DNA_ligase_AS"/>
</dbReference>
<dbReference type="AlphaFoldDB" id="A0A8J3EV68"/>
<dbReference type="GO" id="GO:0005829">
    <property type="term" value="C:cytosol"/>
    <property type="evidence" value="ECO:0007669"/>
    <property type="project" value="TreeGrafter"/>
</dbReference>
<dbReference type="NCBIfam" id="NF005932">
    <property type="entry name" value="PRK07956.1"/>
    <property type="match status" value="1"/>
</dbReference>
<dbReference type="SUPFAM" id="SSF52113">
    <property type="entry name" value="BRCT domain"/>
    <property type="match status" value="1"/>
</dbReference>
<dbReference type="InterPro" id="IPR004150">
    <property type="entry name" value="NAD_DNA_ligase_OB"/>
</dbReference>
<dbReference type="InterPro" id="IPR004149">
    <property type="entry name" value="Znf_DNAligase_C4"/>
</dbReference>
<keyword evidence="3 13" id="KW-0436">Ligase</keyword>
<feature type="active site" description="N6-AMP-lysine intermediate" evidence="13">
    <location>
        <position position="173"/>
    </location>
</feature>
<keyword evidence="6 13" id="KW-0227">DNA damage</keyword>
<keyword evidence="8 13" id="KW-0460">Magnesium</keyword>
<dbReference type="Pfam" id="PF03119">
    <property type="entry name" value="DNA_ligase_ZBD"/>
    <property type="match status" value="1"/>
</dbReference>
<dbReference type="InterPro" id="IPR041663">
    <property type="entry name" value="DisA/LigA_HHH"/>
</dbReference>
<dbReference type="Gene3D" id="3.40.50.10190">
    <property type="entry name" value="BRCT domain"/>
    <property type="match status" value="1"/>
</dbReference>
<dbReference type="Pfam" id="PF12826">
    <property type="entry name" value="HHH_2"/>
    <property type="match status" value="1"/>
</dbReference>
<dbReference type="RefSeq" id="WP_188354445.1">
    <property type="nucleotide sequence ID" value="NZ_BMDH01000001.1"/>
</dbReference>
<reference evidence="17" key="2">
    <citation type="submission" date="2020-09" db="EMBL/GenBank/DDBJ databases">
        <authorList>
            <person name="Sun Q."/>
            <person name="Sedlacek I."/>
        </authorList>
    </citation>
    <scope>NUCLEOTIDE SEQUENCE</scope>
    <source>
        <strain evidence="17">CCM 8606</strain>
    </source>
</reference>
<dbReference type="HAMAP" id="MF_01588">
    <property type="entry name" value="DNA_ligase_A"/>
    <property type="match status" value="1"/>
</dbReference>
<feature type="domain" description="BRCT" evidence="16">
    <location>
        <begin position="757"/>
        <end position="839"/>
    </location>
</feature>
<feature type="binding site" evidence="13">
    <location>
        <begin position="88"/>
        <end position="92"/>
    </location>
    <ligand>
        <name>NAD(+)</name>
        <dbReference type="ChEBI" id="CHEBI:57540"/>
    </ligand>
</feature>
<dbReference type="CDD" id="cd00114">
    <property type="entry name" value="LIGANc"/>
    <property type="match status" value="1"/>
</dbReference>
<dbReference type="InterPro" id="IPR012340">
    <property type="entry name" value="NA-bd_OB-fold"/>
</dbReference>
<evidence type="ECO:0000256" key="1">
    <source>
        <dbReference type="ARBA" id="ARBA00012722"/>
    </source>
</evidence>
<dbReference type="PANTHER" id="PTHR23389:SF9">
    <property type="entry name" value="DNA LIGASE"/>
    <property type="match status" value="1"/>
</dbReference>
<accession>A0A8J3EV68</accession>
<organism evidence="17 18">
    <name type="scientific">Galliscardovia ingluviei</name>
    <dbReference type="NCBI Taxonomy" id="1769422"/>
    <lineage>
        <taxon>Bacteria</taxon>
        <taxon>Bacillati</taxon>
        <taxon>Actinomycetota</taxon>
        <taxon>Actinomycetes</taxon>
        <taxon>Bifidobacteriales</taxon>
        <taxon>Bifidobacteriaceae</taxon>
        <taxon>Galliscardovia</taxon>
    </lineage>
</organism>
<dbReference type="SUPFAM" id="SSF47781">
    <property type="entry name" value="RuvA domain 2-like"/>
    <property type="match status" value="1"/>
</dbReference>
<evidence type="ECO:0000313" key="17">
    <source>
        <dbReference type="EMBL" id="GGI12770.1"/>
    </source>
</evidence>
<comment type="catalytic activity">
    <reaction evidence="11 13 14">
        <text>NAD(+) + (deoxyribonucleotide)n-3'-hydroxyl + 5'-phospho-(deoxyribonucleotide)m = (deoxyribonucleotide)n+m + AMP + beta-nicotinamide D-nucleotide.</text>
        <dbReference type="EC" id="6.5.1.2"/>
    </reaction>
</comment>
<evidence type="ECO:0000259" key="16">
    <source>
        <dbReference type="PROSITE" id="PS50172"/>
    </source>
</evidence>
<keyword evidence="5 13" id="KW-0479">Metal-binding</keyword>
<keyword evidence="9 13" id="KW-0520">NAD</keyword>
<dbReference type="SMART" id="SM00532">
    <property type="entry name" value="LIGANc"/>
    <property type="match status" value="1"/>
</dbReference>
<dbReference type="PANTHER" id="PTHR23389">
    <property type="entry name" value="CHROMOSOME TRANSMISSION FIDELITY FACTOR 18"/>
    <property type="match status" value="1"/>
</dbReference>
<dbReference type="FunFam" id="3.30.470.30:FF:000001">
    <property type="entry name" value="DNA ligase"/>
    <property type="match status" value="1"/>
</dbReference>
<evidence type="ECO:0000256" key="13">
    <source>
        <dbReference type="HAMAP-Rule" id="MF_01588"/>
    </source>
</evidence>
<dbReference type="InterPro" id="IPR013840">
    <property type="entry name" value="DNAligase_N"/>
</dbReference>
<evidence type="ECO:0000256" key="6">
    <source>
        <dbReference type="ARBA" id="ARBA00022763"/>
    </source>
</evidence>
<feature type="binding site" evidence="13">
    <location>
        <position position="498"/>
    </location>
    <ligand>
        <name>Zn(2+)</name>
        <dbReference type="ChEBI" id="CHEBI:29105"/>
    </ligand>
</feature>
<dbReference type="Pfam" id="PF01653">
    <property type="entry name" value="DNA_ligase_aden"/>
    <property type="match status" value="1"/>
</dbReference>
<evidence type="ECO:0000256" key="15">
    <source>
        <dbReference type="SAM" id="MobiDB-lite"/>
    </source>
</evidence>
<evidence type="ECO:0000256" key="11">
    <source>
        <dbReference type="ARBA" id="ARBA00034005"/>
    </source>
</evidence>
<feature type="binding site" evidence="13">
    <location>
        <position position="382"/>
    </location>
    <ligand>
        <name>NAD(+)</name>
        <dbReference type="ChEBI" id="CHEBI:57540"/>
    </ligand>
</feature>
<comment type="similarity">
    <text evidence="12 13">Belongs to the NAD-dependent DNA ligase family. LigA subfamily.</text>
</comment>
<evidence type="ECO:0000256" key="10">
    <source>
        <dbReference type="ARBA" id="ARBA00023204"/>
    </source>
</evidence>
<reference evidence="17" key="1">
    <citation type="journal article" date="2014" name="Int. J. Syst. Evol. Microbiol.">
        <title>Complete genome sequence of Corynebacterium casei LMG S-19264T (=DSM 44701T), isolated from a smear-ripened cheese.</title>
        <authorList>
            <consortium name="US DOE Joint Genome Institute (JGI-PGF)"/>
            <person name="Walter F."/>
            <person name="Albersmeier A."/>
            <person name="Kalinowski J."/>
            <person name="Ruckert C."/>
        </authorList>
    </citation>
    <scope>NUCLEOTIDE SEQUENCE</scope>
    <source>
        <strain evidence="17">CCM 8606</strain>
    </source>
</reference>